<reference evidence="12 13" key="1">
    <citation type="submission" date="2014-05" db="EMBL/GenBank/DDBJ databases">
        <authorList>
            <person name="Daugherty S.C."/>
            <person name="Tallon L.J."/>
            <person name="Sadzewicz L."/>
            <person name="Kilian M."/>
            <person name="Tettelin H."/>
        </authorList>
    </citation>
    <scope>NUCLEOTIDE SEQUENCE [LARGE SCALE GENOMIC DNA]</scope>
    <source>
        <strain evidence="12 13">SK629</strain>
    </source>
</reference>
<protein>
    <recommendedName>
        <fullName evidence="7">Glucan 1,6-alpha-glucosidase</fullName>
        <ecNumber evidence="6">3.2.1.70</ecNumber>
    </recommendedName>
    <alternativeName>
        <fullName evidence="9">Dextran glucosidase</fullName>
    </alternativeName>
    <alternativeName>
        <fullName evidence="10">Exo-1,6-alpha-glucosidase</fullName>
    </alternativeName>
    <alternativeName>
        <fullName evidence="8">Glucodextranase</fullName>
    </alternativeName>
</protein>
<dbReference type="AlphaFoldDB" id="A0A081PWY7"/>
<evidence type="ECO:0000256" key="6">
    <source>
        <dbReference type="ARBA" id="ARBA00066532"/>
    </source>
</evidence>
<dbReference type="PANTHER" id="PTHR10357:SF179">
    <property type="entry name" value="NEUTRAL AND BASIC AMINO ACID TRANSPORT PROTEIN RBAT"/>
    <property type="match status" value="1"/>
</dbReference>
<dbReference type="OrthoDB" id="9805159at2"/>
<comment type="function">
    <text evidence="5">The physiological substrates may be short isomaltosaccharides.</text>
</comment>
<keyword evidence="3 12" id="KW-0326">Glycosidase</keyword>
<evidence type="ECO:0000313" key="12">
    <source>
        <dbReference type="EMBL" id="KEQ35210.1"/>
    </source>
</evidence>
<dbReference type="Pfam" id="PF00128">
    <property type="entry name" value="Alpha-amylase"/>
    <property type="match status" value="1"/>
</dbReference>
<feature type="domain" description="Glycosyl hydrolase family 13 catalytic" evidence="11">
    <location>
        <begin position="13"/>
        <end position="402"/>
    </location>
</feature>
<dbReference type="FunFam" id="3.90.400.10:FF:000002">
    <property type="entry name" value="Sucrose isomerase"/>
    <property type="match status" value="1"/>
</dbReference>
<evidence type="ECO:0000256" key="7">
    <source>
        <dbReference type="ARBA" id="ARBA00070448"/>
    </source>
</evidence>
<evidence type="ECO:0000259" key="11">
    <source>
        <dbReference type="SMART" id="SM00642"/>
    </source>
</evidence>
<evidence type="ECO:0000256" key="8">
    <source>
        <dbReference type="ARBA" id="ARBA00078103"/>
    </source>
</evidence>
<comment type="caution">
    <text evidence="12">The sequence shown here is derived from an EMBL/GenBank/DDBJ whole genome shotgun (WGS) entry which is preliminary data.</text>
</comment>
<evidence type="ECO:0000313" key="13">
    <source>
        <dbReference type="Proteomes" id="UP000028090"/>
    </source>
</evidence>
<dbReference type="RefSeq" id="WP_042901542.1">
    <property type="nucleotide sequence ID" value="NZ_JPFU01000013.1"/>
</dbReference>
<evidence type="ECO:0000256" key="9">
    <source>
        <dbReference type="ARBA" id="ARBA00081848"/>
    </source>
</evidence>
<dbReference type="EC" id="3.2.1.70" evidence="6"/>
<dbReference type="Gene3D" id="3.90.400.10">
    <property type="entry name" value="Oligo-1,6-glucosidase, Domain 2"/>
    <property type="match status" value="1"/>
</dbReference>
<comment type="similarity">
    <text evidence="1">Belongs to the glycosyl hydrolase 13 family.</text>
</comment>
<accession>A0A081PWY7</accession>
<evidence type="ECO:0000256" key="4">
    <source>
        <dbReference type="ARBA" id="ARBA00050879"/>
    </source>
</evidence>
<dbReference type="InterPro" id="IPR013780">
    <property type="entry name" value="Glyco_hydro_b"/>
</dbReference>
<keyword evidence="2 12" id="KW-0378">Hydrolase</keyword>
<dbReference type="PANTHER" id="PTHR10357">
    <property type="entry name" value="ALPHA-AMYLASE FAMILY MEMBER"/>
    <property type="match status" value="1"/>
</dbReference>
<dbReference type="EMBL" id="JPFU01000013">
    <property type="protein sequence ID" value="KEQ35210.1"/>
    <property type="molecule type" value="Genomic_DNA"/>
</dbReference>
<evidence type="ECO:0000256" key="5">
    <source>
        <dbReference type="ARBA" id="ARBA00058853"/>
    </source>
</evidence>
<gene>
    <name evidence="12" type="primary">dexB</name>
    <name evidence="12" type="ORF">SK629_1840</name>
</gene>
<dbReference type="GO" id="GO:0009313">
    <property type="term" value="P:oligosaccharide catabolic process"/>
    <property type="evidence" value="ECO:0007669"/>
    <property type="project" value="TreeGrafter"/>
</dbReference>
<comment type="catalytic activity">
    <reaction evidence="4">
        <text>Hydrolysis of (1-&gt;6)-alpha-D-glucosidic linkages in (1-&gt;6)-alpha-D-glucans and derived oligosaccharides.</text>
        <dbReference type="EC" id="3.2.1.70"/>
    </reaction>
</comment>
<dbReference type="GO" id="GO:0004556">
    <property type="term" value="F:alpha-amylase activity"/>
    <property type="evidence" value="ECO:0007669"/>
    <property type="project" value="TreeGrafter"/>
</dbReference>
<dbReference type="PATRIC" id="fig|28037.95.peg.1768"/>
<dbReference type="Gene3D" id="3.20.20.80">
    <property type="entry name" value="Glycosidases"/>
    <property type="match status" value="1"/>
</dbReference>
<dbReference type="Proteomes" id="UP000028090">
    <property type="component" value="Unassembled WGS sequence"/>
</dbReference>
<dbReference type="InterPro" id="IPR045857">
    <property type="entry name" value="O16G_dom_2"/>
</dbReference>
<dbReference type="InterPro" id="IPR006047">
    <property type="entry name" value="GH13_cat_dom"/>
</dbReference>
<dbReference type="SUPFAM" id="SSF51011">
    <property type="entry name" value="Glycosyl hydrolase domain"/>
    <property type="match status" value="1"/>
</dbReference>
<dbReference type="InterPro" id="IPR017853">
    <property type="entry name" value="GH"/>
</dbReference>
<sequence length="536" mass="62093">MQEKWWHNAVVYQVYPKSFMDSNGDGIGDLPGITSKLDYLAKLGITAIWLSPVYDSPMDDNGYDIADYQAIAAIFGTMEDMDQLIAEAKKRDIRIIMDLVVNHTSDEHAWFVEACENPDSPERDYYIWRDEPNDLDSIFSGSAWEYDEKSGQYYLHFFSKKQPDLNWENEKLRQKIYEMMNFWIDKGIGGFRMDVIDMIGKIPDEKVVNNGPMLHPYLKEMNQATFGNQDLLTVGETWGATPEIAKLYSDPKGQELSMVFQFEHIGLQYQEGQPKWHYQKELNIAKLKEIFNKWQTELGVEDGWNSLFWNNHDLPRIVSIWGNDQEYREKSAKAFAILLHLMRGTPYIYQGEEIGMTNYPFETLDQVEDIESLNYAREALEKGVPMEEIMDSIRVIGRDNARTPMQWDESKNAGFSTGQPWFAVNPNYQAINVQEALANPDSIFYTYQKLVQIRKENSWLIQADFELFDTADKVFAYIRKDGGHRFLVVANLSNEEQDLAVEGNVKSVLIENTLAQEVFEKQILAPWDAFCVELTD</sequence>
<dbReference type="CDD" id="cd11333">
    <property type="entry name" value="AmyAc_SI_OligoGlu_DGase"/>
    <property type="match status" value="1"/>
</dbReference>
<dbReference type="InterPro" id="IPR056300">
    <property type="entry name" value="SusG-like_C"/>
</dbReference>
<dbReference type="SMART" id="SM00642">
    <property type="entry name" value="Aamy"/>
    <property type="match status" value="1"/>
</dbReference>
<name>A0A081PWY7_STRMT</name>
<dbReference type="GO" id="GO:0043896">
    <property type="term" value="F:glucan 1,6-alpha-glucosidase activity"/>
    <property type="evidence" value="ECO:0007669"/>
    <property type="project" value="UniProtKB-EC"/>
</dbReference>
<evidence type="ECO:0000256" key="2">
    <source>
        <dbReference type="ARBA" id="ARBA00022801"/>
    </source>
</evidence>
<organism evidence="12 13">
    <name type="scientific">Streptococcus mitis</name>
    <dbReference type="NCBI Taxonomy" id="28037"/>
    <lineage>
        <taxon>Bacteria</taxon>
        <taxon>Bacillati</taxon>
        <taxon>Bacillota</taxon>
        <taxon>Bacilli</taxon>
        <taxon>Lactobacillales</taxon>
        <taxon>Streptococcaceae</taxon>
        <taxon>Streptococcus</taxon>
        <taxon>Streptococcus mitis group</taxon>
    </lineage>
</organism>
<evidence type="ECO:0000256" key="10">
    <source>
        <dbReference type="ARBA" id="ARBA00082008"/>
    </source>
</evidence>
<dbReference type="Pfam" id="PF23915">
    <property type="entry name" value="SusG_C"/>
    <property type="match status" value="1"/>
</dbReference>
<dbReference type="Gene3D" id="2.60.40.1180">
    <property type="entry name" value="Golgi alpha-mannosidase II"/>
    <property type="match status" value="1"/>
</dbReference>
<dbReference type="NCBIfam" id="NF008183">
    <property type="entry name" value="PRK10933.1"/>
    <property type="match status" value="1"/>
</dbReference>
<dbReference type="SUPFAM" id="SSF51445">
    <property type="entry name" value="(Trans)glycosidases"/>
    <property type="match status" value="1"/>
</dbReference>
<evidence type="ECO:0000256" key="1">
    <source>
        <dbReference type="ARBA" id="ARBA00008061"/>
    </source>
</evidence>
<proteinExistence type="inferred from homology"/>
<evidence type="ECO:0000256" key="3">
    <source>
        <dbReference type="ARBA" id="ARBA00023295"/>
    </source>
</evidence>
<dbReference type="FunFam" id="3.20.20.80:FF:000064">
    <property type="entry name" value="Oligo-1,6-glucosidase"/>
    <property type="match status" value="2"/>
</dbReference>